<reference evidence="2" key="1">
    <citation type="submission" date="2023-10" db="EMBL/GenBank/DDBJ databases">
        <title>Genome assemblies of two species of porcelain crab, Petrolisthes cinctipes and Petrolisthes manimaculis (Anomura: Porcellanidae).</title>
        <authorList>
            <person name="Angst P."/>
        </authorList>
    </citation>
    <scope>NUCLEOTIDE SEQUENCE</scope>
    <source>
        <strain evidence="2">PB745_01</strain>
        <tissue evidence="2">Gill</tissue>
    </source>
</reference>
<proteinExistence type="predicted"/>
<feature type="repeat" description="RCC1" evidence="1">
    <location>
        <begin position="232"/>
        <end position="283"/>
    </location>
</feature>
<dbReference type="AlphaFoldDB" id="A0AAE1G5G1"/>
<dbReference type="InterPro" id="IPR009091">
    <property type="entry name" value="RCC1/BLIP-II"/>
</dbReference>
<protein>
    <recommendedName>
        <fullName evidence="4">RCC1 domain containing 1</fullName>
    </recommendedName>
</protein>
<name>A0AAE1G5G1_PETCI</name>
<dbReference type="PANTHER" id="PTHR46849:SF1">
    <property type="entry name" value="RCC1 DOMAIN-CONTAINING PROTEIN 1"/>
    <property type="match status" value="1"/>
</dbReference>
<evidence type="ECO:0000256" key="1">
    <source>
        <dbReference type="PROSITE-ProRule" id="PRU00235"/>
    </source>
</evidence>
<dbReference type="PANTHER" id="PTHR46849">
    <property type="entry name" value="RCC1 DOMAIN-CONTAINING PROTEIN 1"/>
    <property type="match status" value="1"/>
</dbReference>
<dbReference type="SUPFAM" id="SSF50985">
    <property type="entry name" value="RCC1/BLIP-II"/>
    <property type="match status" value="1"/>
</dbReference>
<comment type="caution">
    <text evidence="2">The sequence shown here is derived from an EMBL/GenBank/DDBJ whole genome shotgun (WGS) entry which is preliminary data.</text>
</comment>
<dbReference type="InterPro" id="IPR052830">
    <property type="entry name" value="RCC1_domain-containing"/>
</dbReference>
<dbReference type="Pfam" id="PF00415">
    <property type="entry name" value="RCC1"/>
    <property type="match status" value="2"/>
</dbReference>
<dbReference type="PROSITE" id="PS50012">
    <property type="entry name" value="RCC1_3"/>
    <property type="match status" value="3"/>
</dbReference>
<accession>A0AAE1G5G1</accession>
<sequence length="464" mass="51195">MYVYVCGLNTNNQILHDNLSVVCCPTLMCVGDLIHVTVCFTHIFWKDSSGWKLTGYKQKSVPGDADVETNWKIYGSGNRTAAVSSDGSLLVWEGRWRTLHFQSYIEELENSCQHYSFPVNNSQYVHSYVTENTEDFSEPHKTREELGILEASGSDQVTANDLRNTDHKTSPHKCSSNFGQVSFSHVAVEDNTLLALRSDGVVLYGSVPVPLKTKVKEVAVGKEHCMVLTEKGQVYTWGGGMHGQLGIGELCKSEEPVVINNLQGIMISSVACGAWHCIAQSDCGDVYVWGWNESGQLGFPPKSSSSHTIFDSFQHTCQCPGSKKCSPVNHYEQKNSSCREGKDNSDRVEIPSGLSARQSGPKWDDSRVNRDRTSELVNVQASPKLLDFWTEDVNVTSVVCGDRHTLFLLEDGSAWAAGMNRFGQLGLGHTRAREEPSLVLRAGVTKVFAGGWNSVFITTTPLQL</sequence>
<evidence type="ECO:0000313" key="2">
    <source>
        <dbReference type="EMBL" id="KAK3885716.1"/>
    </source>
</evidence>
<feature type="repeat" description="RCC1" evidence="1">
    <location>
        <begin position="284"/>
        <end position="411"/>
    </location>
</feature>
<dbReference type="Pfam" id="PF13540">
    <property type="entry name" value="RCC1_2"/>
    <property type="match status" value="1"/>
</dbReference>
<dbReference type="Proteomes" id="UP001286313">
    <property type="component" value="Unassembled WGS sequence"/>
</dbReference>
<dbReference type="InterPro" id="IPR000408">
    <property type="entry name" value="Reg_chr_condens"/>
</dbReference>
<evidence type="ECO:0000313" key="3">
    <source>
        <dbReference type="Proteomes" id="UP001286313"/>
    </source>
</evidence>
<dbReference type="PRINTS" id="PR00633">
    <property type="entry name" value="RCCNDNSATION"/>
</dbReference>
<evidence type="ECO:0008006" key="4">
    <source>
        <dbReference type="Google" id="ProtNLM"/>
    </source>
</evidence>
<organism evidence="2 3">
    <name type="scientific">Petrolisthes cinctipes</name>
    <name type="common">Flat porcelain crab</name>
    <dbReference type="NCBI Taxonomy" id="88211"/>
    <lineage>
        <taxon>Eukaryota</taxon>
        <taxon>Metazoa</taxon>
        <taxon>Ecdysozoa</taxon>
        <taxon>Arthropoda</taxon>
        <taxon>Crustacea</taxon>
        <taxon>Multicrustacea</taxon>
        <taxon>Malacostraca</taxon>
        <taxon>Eumalacostraca</taxon>
        <taxon>Eucarida</taxon>
        <taxon>Decapoda</taxon>
        <taxon>Pleocyemata</taxon>
        <taxon>Anomura</taxon>
        <taxon>Galatheoidea</taxon>
        <taxon>Porcellanidae</taxon>
        <taxon>Petrolisthes</taxon>
    </lineage>
</organism>
<feature type="repeat" description="RCC1" evidence="1">
    <location>
        <begin position="412"/>
        <end position="460"/>
    </location>
</feature>
<keyword evidence="3" id="KW-1185">Reference proteome</keyword>
<dbReference type="EMBL" id="JAWQEG010000774">
    <property type="protein sequence ID" value="KAK3885716.1"/>
    <property type="molecule type" value="Genomic_DNA"/>
</dbReference>
<gene>
    <name evidence="2" type="ORF">Pcinc_010101</name>
</gene>
<dbReference type="Gene3D" id="2.130.10.30">
    <property type="entry name" value="Regulator of chromosome condensation 1/beta-lactamase-inhibitor protein II"/>
    <property type="match status" value="2"/>
</dbReference>